<dbReference type="GO" id="GO:0015159">
    <property type="term" value="F:polysaccharide transmembrane transporter activity"/>
    <property type="evidence" value="ECO:0007669"/>
    <property type="project" value="InterPro"/>
</dbReference>
<dbReference type="AlphaFoldDB" id="A0A0F7KQI0"/>
<protein>
    <submittedName>
        <fullName evidence="1">Polysaccharide biosynthesis/export protein</fullName>
    </submittedName>
</protein>
<dbReference type="KEGG" id="aay:WYH_01752"/>
<dbReference type="InterPro" id="IPR019554">
    <property type="entry name" value="Soluble_ligand-bd"/>
</dbReference>
<dbReference type="Pfam" id="PF02563">
    <property type="entry name" value="Poly_export"/>
    <property type="match status" value="1"/>
</dbReference>
<dbReference type="InterPro" id="IPR003715">
    <property type="entry name" value="Poly_export_N"/>
</dbReference>
<dbReference type="Proteomes" id="UP000034392">
    <property type="component" value="Chromosome"/>
</dbReference>
<dbReference type="PROSITE" id="PS51257">
    <property type="entry name" value="PROKAR_LIPOPROTEIN"/>
    <property type="match status" value="1"/>
</dbReference>
<dbReference type="Gene3D" id="3.30.1950.10">
    <property type="entry name" value="wza like domain"/>
    <property type="match status" value="1"/>
</dbReference>
<sequence>MRGIAALPGRIMALALACLLAACTSNSAPPGDVSYAAPEYRLAAGDELRITVFGEEALSKEYAISSTGVLSFPLIGEVAASGQTVTELTRALTDQLGNGYINDPRINIEVLNYRPYYILGEVSRPGQFPYANGLTVVQAVALAGGYTYRADKGKIFITRDGASQEEAYELDEGRKVYVSPGDTIRVGERYF</sequence>
<dbReference type="OrthoDB" id="197007at2"/>
<organism evidence="1 2">
    <name type="scientific">Croceibacterium atlanticum</name>
    <dbReference type="NCBI Taxonomy" id="1267766"/>
    <lineage>
        <taxon>Bacteria</taxon>
        <taxon>Pseudomonadati</taxon>
        <taxon>Pseudomonadota</taxon>
        <taxon>Alphaproteobacteria</taxon>
        <taxon>Sphingomonadales</taxon>
        <taxon>Erythrobacteraceae</taxon>
        <taxon>Croceibacterium</taxon>
    </lineage>
</organism>
<dbReference type="PANTHER" id="PTHR33619:SF3">
    <property type="entry name" value="POLYSACCHARIDE EXPORT PROTEIN GFCE-RELATED"/>
    <property type="match status" value="1"/>
</dbReference>
<dbReference type="RefSeq" id="WP_046903514.1">
    <property type="nucleotide sequence ID" value="NZ_CP011452.2"/>
</dbReference>
<dbReference type="InterPro" id="IPR049712">
    <property type="entry name" value="Poly_export"/>
</dbReference>
<dbReference type="EMBL" id="CP011452">
    <property type="protein sequence ID" value="AKH42788.1"/>
    <property type="molecule type" value="Genomic_DNA"/>
</dbReference>
<dbReference type="PATRIC" id="fig|1267766.3.peg.1768"/>
<evidence type="ECO:0000313" key="2">
    <source>
        <dbReference type="Proteomes" id="UP000034392"/>
    </source>
</evidence>
<keyword evidence="2" id="KW-1185">Reference proteome</keyword>
<reference evidence="1" key="1">
    <citation type="submission" date="2015-05" db="EMBL/GenBank/DDBJ databases">
        <title>The complete genome of Altererythrobacter atlanticus strain 26DY36.</title>
        <authorList>
            <person name="Wu Y.-H."/>
            <person name="Cheng H."/>
            <person name="Wu X.-W."/>
        </authorList>
    </citation>
    <scope>NUCLEOTIDE SEQUENCE [LARGE SCALE GENOMIC DNA]</scope>
    <source>
        <strain evidence="1">26DY36</strain>
    </source>
</reference>
<accession>A0A0F7KQI0</accession>
<dbReference type="STRING" id="1267766.WYH_01752"/>
<gene>
    <name evidence="1" type="ORF">WYH_01752</name>
</gene>
<evidence type="ECO:0000313" key="1">
    <source>
        <dbReference type="EMBL" id="AKH42788.1"/>
    </source>
</evidence>
<dbReference type="PANTHER" id="PTHR33619">
    <property type="entry name" value="POLYSACCHARIDE EXPORT PROTEIN GFCE-RELATED"/>
    <property type="match status" value="1"/>
</dbReference>
<name>A0A0F7KQI0_9SPHN</name>
<proteinExistence type="predicted"/>
<dbReference type="Pfam" id="PF10531">
    <property type="entry name" value="SLBB"/>
    <property type="match status" value="1"/>
</dbReference>
<dbReference type="Gene3D" id="3.10.560.10">
    <property type="entry name" value="Outer membrane lipoprotein wza domain like"/>
    <property type="match status" value="1"/>
</dbReference>